<dbReference type="Pfam" id="PF20178">
    <property type="entry name" value="ToxA_N"/>
    <property type="match status" value="1"/>
</dbReference>
<gene>
    <name evidence="16" type="ORF">DZC75_10215</name>
</gene>
<comment type="subcellular location">
    <subcellularLocation>
        <location evidence="2">Host cytoplasm</location>
    </subcellularLocation>
    <subcellularLocation>
        <location evidence="3">Secreted</location>
    </subcellularLocation>
</comment>
<reference evidence="16 17" key="1">
    <citation type="submission" date="2018-08" db="EMBL/GenBank/DDBJ databases">
        <authorList>
            <person name="Lee Y."/>
            <person name="Kakembo D."/>
        </authorList>
    </citation>
    <scope>NUCLEOTIDE SEQUENCE [LARGE SCALE GENOMIC DNA]</scope>
    <source>
        <strain evidence="16 17">JBCS1880</strain>
    </source>
</reference>
<evidence type="ECO:0000256" key="13">
    <source>
        <dbReference type="ARBA" id="ARBA00023200"/>
    </source>
</evidence>
<evidence type="ECO:0000256" key="12">
    <source>
        <dbReference type="ARBA" id="ARBA00023026"/>
    </source>
</evidence>
<keyword evidence="17" id="KW-1185">Reference proteome</keyword>
<keyword evidence="8 14" id="KW-0808">Transferase</keyword>
<protein>
    <recommendedName>
        <fullName evidence="5">RING-type E3 ubiquitin transferase</fullName>
        <ecNumber evidence="5">2.3.2.27</ecNumber>
    </recommendedName>
</protein>
<evidence type="ECO:0000256" key="5">
    <source>
        <dbReference type="ARBA" id="ARBA00012483"/>
    </source>
</evidence>
<feature type="active site" description="Glycyl thioester intermediate" evidence="14">
    <location>
        <position position="1311"/>
    </location>
</feature>
<dbReference type="InterPro" id="IPR001611">
    <property type="entry name" value="Leu-rich_rpt"/>
</dbReference>
<proteinExistence type="inferred from homology"/>
<evidence type="ECO:0000313" key="16">
    <source>
        <dbReference type="EMBL" id="AXO88352.1"/>
    </source>
</evidence>
<dbReference type="GO" id="GO:0061630">
    <property type="term" value="F:ubiquitin protein ligase activity"/>
    <property type="evidence" value="ECO:0007669"/>
    <property type="project" value="UniProtKB-EC"/>
</dbReference>
<dbReference type="SUPFAM" id="SSF52058">
    <property type="entry name" value="L domain-like"/>
    <property type="match status" value="1"/>
</dbReference>
<comment type="PTM">
    <text evidence="14">Ubiquitinated in the presence of host E1 ubiquitin-activating enzyme, E2 ubiquitin-conjugating enzyme and ubiquitin.</text>
</comment>
<dbReference type="SMART" id="SM00369">
    <property type="entry name" value="LRR_TYP"/>
    <property type="match status" value="4"/>
</dbReference>
<evidence type="ECO:0000256" key="10">
    <source>
        <dbReference type="ARBA" id="ARBA00022786"/>
    </source>
</evidence>
<dbReference type="InterPro" id="IPR029487">
    <property type="entry name" value="NEL_dom"/>
</dbReference>
<dbReference type="Gene3D" id="1.20.1270.130">
    <property type="entry name" value="Shigella T3SS effector IpaH domain"/>
    <property type="match status" value="1"/>
</dbReference>
<dbReference type="RefSeq" id="WP_116888180.1">
    <property type="nucleotide sequence ID" value="NZ_CP031641.1"/>
</dbReference>
<dbReference type="PROSITE" id="PS52053">
    <property type="entry name" value="NEL"/>
    <property type="match status" value="1"/>
</dbReference>
<dbReference type="InterPro" id="IPR032675">
    <property type="entry name" value="LRR_dom_sf"/>
</dbReference>
<evidence type="ECO:0000256" key="7">
    <source>
        <dbReference type="ARBA" id="ARBA00022614"/>
    </source>
</evidence>
<evidence type="ECO:0000313" key="17">
    <source>
        <dbReference type="Proteomes" id="UP000258127"/>
    </source>
</evidence>
<evidence type="ECO:0000256" key="1">
    <source>
        <dbReference type="ARBA" id="ARBA00000900"/>
    </source>
</evidence>
<evidence type="ECO:0000256" key="11">
    <source>
        <dbReference type="ARBA" id="ARBA00022843"/>
    </source>
</evidence>
<keyword evidence="11 14" id="KW-0832">Ubl conjugation</keyword>
<keyword evidence="6 14" id="KW-0964">Secreted</keyword>
<dbReference type="GO" id="GO:0030430">
    <property type="term" value="C:host cell cytoplasm"/>
    <property type="evidence" value="ECO:0007669"/>
    <property type="project" value="UniProtKB-SubCell"/>
</dbReference>
<evidence type="ECO:0000256" key="4">
    <source>
        <dbReference type="ARBA" id="ARBA00009868"/>
    </source>
</evidence>
<dbReference type="Proteomes" id="UP000258127">
    <property type="component" value="Chromosome"/>
</dbReference>
<dbReference type="InterPro" id="IPR046673">
    <property type="entry name" value="ToxA_N"/>
</dbReference>
<accession>A0AAI8PBF5</accession>
<dbReference type="PANTHER" id="PTHR47114">
    <property type="match status" value="1"/>
</dbReference>
<comment type="similarity">
    <text evidence="4 14">Belongs to the LRR-containing bacterial E3 ligase family.</text>
</comment>
<evidence type="ECO:0000256" key="9">
    <source>
        <dbReference type="ARBA" id="ARBA00022737"/>
    </source>
</evidence>
<sequence>MTHAIPPSAAHQDWIIGRRLPNWLATASLEQVQALQDALSLSLYFHERARALLAGLQAPDAYAAPLLSAALEQQMGRAVELDALRFRVGTREPVLTSQPIGYPVTKAEYREIPLLEAALRNFSAEQAEEGGQLEGNRLLQPDDEKAVLPTAAQFAQLCREVDVGGQYQAHVDQVLQSDAHADAPAGSAHRRTLSLLARAHRYGMLADAHVARLRGHLSEQELQLVVQVCSLTVKPTFQGCPVQTKGLQLLGTALERIVVLDVRDESLSPLYTSSQRVLVHIPGDPHTPWSAFPNLRYFANDLGKRLRTADYQAFFSRFVRRRQANAFFNQLVSGYAGVSDLANIALEEHMRPLPEPLFDQLAQARIAQIKDDAAMIAVPVKAVDEQVQREHDQRLASEGWALLNLAGFFVPVIGLGLLAVTAWELLGEVYHGVEAWREGDTSEALDHLLNVAGDVAAFAVTAAGVGVVRGAWSRSRWVDELLPATLEDGSTRLWHEDLSPWRDAPPAEARCDEQGLWRHGDRTWVQIDEHHYPVRQRADLRWQLLPHNGHGPLLEHNGAGAWRLWWEQPLAWDDPYRLCRRLGGAWARLDDQQLDEIMQIHGLDAAQLRALHADGRKPPAVWQDSVERYDLDRRIRGTVSQLRSGQPASDGLVLAHARRLPGAADVSDQALAERIWAQRRELFEQLYEATQPSDAPAAQIVRRQFTSLHSRGAAQVLNDARAADRERLLQGARVPLALAEAAREMVRQIRVARVLEALYLDASQDADLARVVLYLLGRSPGPAAASGWRLYEHSLSGPTLLSIEAGEGAASFDLVHLNGRFQLAQGGHALGERGELFEVIAHTLDESRCTAMGLSDPLPHNLRVHMARLAARQPGEIQQALGLRSPVGGFRPPQRLADGRLGYPLSGRGARRQARALYARVRALYPNFSDSEVENWLISVRAQGLDHNLELQRLGAELDTLREHLAAWTQQAPGLMARAERSAMRDALMAVWRRQSQRVANQVGEPIGYRLALWGLPMRRPPDIPAQVRFSHVVSLNMTSMGLEEIPDSFMNAFTGLQSLALNNNALSRLPANIEHLPELRELDLYGNQIVLDPEQAERLGRCTRLQRLNLSFNPLGRVFSVAAMPRLISLQVRATSISELPSGLFDHHLLEEVDLRNNLITRVPDDYYRVPLWVSGAILLAENPLESGSANRLRSFMRVNGWLEETDPASGVEEPESLDLAQALDYAREGWIRSIAPREARGFGEAWDALQAEPGSQDYLALLARLRETRDYRTDPTGLGSRVAATLQAAQDHAELRQELFDLSRGLEGCDDAVIGRFSDLEVHLLVWRARCEAERGAEESALLYLGRQLWRLDELDRIIAEDLQSRRQDGGHPDEVEVGLAYRLGLRDEFDLPGQPATMSYREVAGVGADQLDDARARLHESETDEAVAQSMVWKSFWRTHLLRSDPEGFERLDQRFHSRLQVIEDMAEGKSYDQVLLDRAAQIDALQQRARVLGVEAQALGEDSEARVRNAAALAENARQLQESQSELAAIQDDSAFAEQVRALTVSADDHENWLRSIGRDREAAWDARILAYTRAALAQARPEPQPGPSHRRP</sequence>
<evidence type="ECO:0000256" key="6">
    <source>
        <dbReference type="ARBA" id="ARBA00022525"/>
    </source>
</evidence>
<evidence type="ECO:0000256" key="14">
    <source>
        <dbReference type="PROSITE-ProRule" id="PRU01398"/>
    </source>
</evidence>
<evidence type="ECO:0000256" key="2">
    <source>
        <dbReference type="ARBA" id="ARBA00004192"/>
    </source>
</evidence>
<dbReference type="GO" id="GO:0016567">
    <property type="term" value="P:protein ubiquitination"/>
    <property type="evidence" value="ECO:0007669"/>
    <property type="project" value="InterPro"/>
</dbReference>
<evidence type="ECO:0000256" key="8">
    <source>
        <dbReference type="ARBA" id="ARBA00022679"/>
    </source>
</evidence>
<feature type="domain" description="NEL" evidence="15">
    <location>
        <begin position="1224"/>
        <end position="1524"/>
    </location>
</feature>
<dbReference type="Gene3D" id="1.20.58.360">
    <property type="entry name" value="Shigella T3SS effector IpaH defines"/>
    <property type="match status" value="1"/>
</dbReference>
<keyword evidence="13 14" id="KW-1035">Host cytoplasm</keyword>
<evidence type="ECO:0000256" key="3">
    <source>
        <dbReference type="ARBA" id="ARBA00004613"/>
    </source>
</evidence>
<evidence type="ECO:0000259" key="15">
    <source>
        <dbReference type="PROSITE" id="PS52053"/>
    </source>
</evidence>
<dbReference type="GO" id="GO:0005576">
    <property type="term" value="C:extracellular region"/>
    <property type="evidence" value="ECO:0007669"/>
    <property type="project" value="UniProtKB-SubCell"/>
</dbReference>
<dbReference type="EC" id="2.3.2.27" evidence="5"/>
<organism evidence="16 17">
    <name type="scientific">Pseudomonas parafulva</name>
    <dbReference type="NCBI Taxonomy" id="157782"/>
    <lineage>
        <taxon>Bacteria</taxon>
        <taxon>Pseudomonadati</taxon>
        <taxon>Pseudomonadota</taxon>
        <taxon>Gammaproteobacteria</taxon>
        <taxon>Pseudomonadales</taxon>
        <taxon>Pseudomonadaceae</taxon>
        <taxon>Pseudomonas</taxon>
    </lineage>
</organism>
<dbReference type="Pfam" id="PF13855">
    <property type="entry name" value="LRR_8"/>
    <property type="match status" value="1"/>
</dbReference>
<dbReference type="PANTHER" id="PTHR47114:SF2">
    <property type="entry name" value="OLIGODENDROCYTE-MYELIN GLYCOPROTEIN"/>
    <property type="match status" value="1"/>
</dbReference>
<dbReference type="InterPro" id="IPR051071">
    <property type="entry name" value="LRR-bact_E3_ubiq_ligases"/>
</dbReference>
<keyword evidence="7" id="KW-0433">Leucine-rich repeat</keyword>
<dbReference type="Gene3D" id="3.80.10.10">
    <property type="entry name" value="Ribonuclease Inhibitor"/>
    <property type="match status" value="1"/>
</dbReference>
<keyword evidence="10 14" id="KW-0833">Ubl conjugation pathway</keyword>
<dbReference type="Pfam" id="PF14496">
    <property type="entry name" value="NEL"/>
    <property type="match status" value="1"/>
</dbReference>
<dbReference type="InterPro" id="IPR003591">
    <property type="entry name" value="Leu-rich_rpt_typical-subtyp"/>
</dbReference>
<keyword evidence="12" id="KW-0843">Virulence</keyword>
<dbReference type="EMBL" id="CP031641">
    <property type="protein sequence ID" value="AXO88352.1"/>
    <property type="molecule type" value="Genomic_DNA"/>
</dbReference>
<comment type="catalytic activity">
    <reaction evidence="1">
        <text>S-ubiquitinyl-[E2 ubiquitin-conjugating enzyme]-L-cysteine + [acceptor protein]-L-lysine = [E2 ubiquitin-conjugating enzyme]-L-cysteine + N(6)-ubiquitinyl-[acceptor protein]-L-lysine.</text>
        <dbReference type="EC" id="2.3.2.27"/>
    </reaction>
</comment>
<name>A0AAI8PBF5_9PSED</name>
<keyword evidence="9" id="KW-0677">Repeat</keyword>